<dbReference type="AlphaFoldDB" id="A0A382IPF2"/>
<feature type="domain" description="Sulfatase-modifying factor enzyme-like" evidence="2">
    <location>
        <begin position="1"/>
        <end position="211"/>
    </location>
</feature>
<dbReference type="InterPro" id="IPR051043">
    <property type="entry name" value="Sulfatase_Mod_Factor_Kinase"/>
</dbReference>
<sequence>MGSNNGQDDEQPVHFVWVDTFEIAIYPVTRREYSAFIAATGRDRPREWHNQNFDRSELPVVGVSWNDATVYCLWRSSDEQEVRLPTEAEWERAARGLRGRQQYPWGNEIPAWIPNNGKGPLDAPWEVHFGPANDFGIHGIGANIHEWCADWHGKTYYGSSPQRNPTGPQTGMRRTSRGGSWRHAVTISRNAARSKLDPAFRYTDYGFRMARSSGTKS</sequence>
<dbReference type="PANTHER" id="PTHR23150">
    <property type="entry name" value="SULFATASE MODIFYING FACTOR 1, 2"/>
    <property type="match status" value="1"/>
</dbReference>
<name>A0A382IPF2_9ZZZZ</name>
<evidence type="ECO:0000259" key="2">
    <source>
        <dbReference type="Pfam" id="PF03781"/>
    </source>
</evidence>
<evidence type="ECO:0000256" key="1">
    <source>
        <dbReference type="SAM" id="MobiDB-lite"/>
    </source>
</evidence>
<feature type="region of interest" description="Disordered" evidence="1">
    <location>
        <begin position="158"/>
        <end position="181"/>
    </location>
</feature>
<feature type="compositionally biased region" description="Polar residues" evidence="1">
    <location>
        <begin position="158"/>
        <end position="173"/>
    </location>
</feature>
<reference evidence="3" key="1">
    <citation type="submission" date="2018-05" db="EMBL/GenBank/DDBJ databases">
        <authorList>
            <person name="Lanie J.A."/>
            <person name="Ng W.-L."/>
            <person name="Kazmierczak K.M."/>
            <person name="Andrzejewski T.M."/>
            <person name="Davidsen T.M."/>
            <person name="Wayne K.J."/>
            <person name="Tettelin H."/>
            <person name="Glass J.I."/>
            <person name="Rusch D."/>
            <person name="Podicherti R."/>
            <person name="Tsui H.-C.T."/>
            <person name="Winkler M.E."/>
        </authorList>
    </citation>
    <scope>NUCLEOTIDE SEQUENCE</scope>
</reference>
<gene>
    <name evidence="3" type="ORF">METZ01_LOCUS254330</name>
</gene>
<dbReference type="EMBL" id="UINC01068679">
    <property type="protein sequence ID" value="SVC01476.1"/>
    <property type="molecule type" value="Genomic_DNA"/>
</dbReference>
<dbReference type="PANTHER" id="PTHR23150:SF19">
    <property type="entry name" value="FORMYLGLYCINE-GENERATING ENZYME"/>
    <property type="match status" value="1"/>
</dbReference>
<dbReference type="Pfam" id="PF03781">
    <property type="entry name" value="FGE-sulfatase"/>
    <property type="match status" value="1"/>
</dbReference>
<proteinExistence type="predicted"/>
<dbReference type="InterPro" id="IPR042095">
    <property type="entry name" value="SUMF_sf"/>
</dbReference>
<dbReference type="GO" id="GO:0120147">
    <property type="term" value="F:formylglycine-generating oxidase activity"/>
    <property type="evidence" value="ECO:0007669"/>
    <property type="project" value="TreeGrafter"/>
</dbReference>
<organism evidence="3">
    <name type="scientific">marine metagenome</name>
    <dbReference type="NCBI Taxonomy" id="408172"/>
    <lineage>
        <taxon>unclassified sequences</taxon>
        <taxon>metagenomes</taxon>
        <taxon>ecological metagenomes</taxon>
    </lineage>
</organism>
<dbReference type="Gene3D" id="3.90.1580.10">
    <property type="entry name" value="paralog of FGE (formylglycine-generating enzyme)"/>
    <property type="match status" value="1"/>
</dbReference>
<dbReference type="SUPFAM" id="SSF56436">
    <property type="entry name" value="C-type lectin-like"/>
    <property type="match status" value="1"/>
</dbReference>
<evidence type="ECO:0000313" key="3">
    <source>
        <dbReference type="EMBL" id="SVC01476.1"/>
    </source>
</evidence>
<accession>A0A382IPF2</accession>
<protein>
    <recommendedName>
        <fullName evidence="2">Sulfatase-modifying factor enzyme-like domain-containing protein</fullName>
    </recommendedName>
</protein>
<dbReference type="InterPro" id="IPR005532">
    <property type="entry name" value="SUMF_dom"/>
</dbReference>
<dbReference type="InterPro" id="IPR016187">
    <property type="entry name" value="CTDL_fold"/>
</dbReference>